<gene>
    <name evidence="3" type="ORF">ES754_00405</name>
</gene>
<dbReference type="InterPro" id="IPR036477">
    <property type="entry name" value="Formyl_transf_N_sf"/>
</dbReference>
<dbReference type="PROSITE" id="PS00373">
    <property type="entry name" value="GART"/>
    <property type="match status" value="1"/>
</dbReference>
<feature type="domain" description="Formyl transferase N-terminal" evidence="1">
    <location>
        <begin position="44"/>
        <end position="174"/>
    </location>
</feature>
<dbReference type="GO" id="GO:0005829">
    <property type="term" value="C:cytosol"/>
    <property type="evidence" value="ECO:0007669"/>
    <property type="project" value="TreeGrafter"/>
</dbReference>
<organism evidence="3 4">
    <name type="scientific">Psychrobacter frigidicola</name>
    <dbReference type="NCBI Taxonomy" id="45611"/>
    <lineage>
        <taxon>Bacteria</taxon>
        <taxon>Pseudomonadati</taxon>
        <taxon>Pseudomonadota</taxon>
        <taxon>Gammaproteobacteria</taxon>
        <taxon>Moraxellales</taxon>
        <taxon>Moraxellaceae</taxon>
        <taxon>Psychrobacter</taxon>
    </lineage>
</organism>
<dbReference type="InterPro" id="IPR002376">
    <property type="entry name" value="Formyl_transf_N"/>
</dbReference>
<evidence type="ECO:0008006" key="5">
    <source>
        <dbReference type="Google" id="ProtNLM"/>
    </source>
</evidence>
<accession>A0A5C7A4D2</accession>
<dbReference type="Gene3D" id="3.40.50.12230">
    <property type="match status" value="1"/>
</dbReference>
<dbReference type="InterPro" id="IPR001555">
    <property type="entry name" value="GART_AS"/>
</dbReference>
<evidence type="ECO:0000259" key="2">
    <source>
        <dbReference type="Pfam" id="PF18216"/>
    </source>
</evidence>
<dbReference type="EMBL" id="VORZ01000001">
    <property type="protein sequence ID" value="TXD97490.1"/>
    <property type="molecule type" value="Genomic_DNA"/>
</dbReference>
<protein>
    <recommendedName>
        <fullName evidence="5">Formyl transferase N-terminal domain-containing protein</fullName>
    </recommendedName>
</protein>
<keyword evidence="4" id="KW-1185">Reference proteome</keyword>
<dbReference type="PANTHER" id="PTHR11138:SF5">
    <property type="entry name" value="METHIONYL-TRNA FORMYLTRANSFERASE, MITOCHONDRIAL"/>
    <property type="match status" value="1"/>
</dbReference>
<reference evidence="3 4" key="1">
    <citation type="submission" date="2019-08" db="EMBL/GenBank/DDBJ databases">
        <title>Genome sequence of Psychrobacter frigidicola ACAM304 (type strain).</title>
        <authorList>
            <person name="Bowman J.P."/>
        </authorList>
    </citation>
    <scope>NUCLEOTIDE SEQUENCE [LARGE SCALE GENOMIC DNA]</scope>
    <source>
        <strain evidence="3 4">ACAM 304</strain>
    </source>
</reference>
<feature type="domain" description="N-formyltransferase dimerization C-terminal" evidence="2">
    <location>
        <begin position="201"/>
        <end position="246"/>
    </location>
</feature>
<dbReference type="AlphaFoldDB" id="A0A5C7A4D2"/>
<dbReference type="GO" id="GO:0004479">
    <property type="term" value="F:methionyl-tRNA formyltransferase activity"/>
    <property type="evidence" value="ECO:0007669"/>
    <property type="project" value="TreeGrafter"/>
</dbReference>
<proteinExistence type="predicted"/>
<sequence>MKYGFAGDRQLSVEILSFLINEGYKPSFLIVGDSKSSSHKQELIKISGLEEKSIYNMSFMNDPKNADVLNDYEVDYIFGIHFPYIIYENVLSIPKIGFLNLHPAYLPYNKGWHTPSWAIIDKKKYGATLHFMSEELDGGDIVAQAEIEVEPCFTANELYKNVLELEKKVFIDALPELVSLNPKRIQQSGKGTSYNKKALSRIQQIDMDNKILPLELIDKLRALTTNDVNEAAYFIVDGKKYSIQVNIIAN</sequence>
<dbReference type="InterPro" id="IPR040660">
    <property type="entry name" value="N_formyltrans_C"/>
</dbReference>
<evidence type="ECO:0000313" key="4">
    <source>
        <dbReference type="Proteomes" id="UP000321903"/>
    </source>
</evidence>
<dbReference type="CDD" id="cd08369">
    <property type="entry name" value="FMT_core"/>
    <property type="match status" value="1"/>
</dbReference>
<comment type="caution">
    <text evidence="3">The sequence shown here is derived from an EMBL/GenBank/DDBJ whole genome shotgun (WGS) entry which is preliminary data.</text>
</comment>
<dbReference type="OrthoDB" id="9806170at2"/>
<evidence type="ECO:0000313" key="3">
    <source>
        <dbReference type="EMBL" id="TXD97490.1"/>
    </source>
</evidence>
<dbReference type="PANTHER" id="PTHR11138">
    <property type="entry name" value="METHIONYL-TRNA FORMYLTRANSFERASE"/>
    <property type="match status" value="1"/>
</dbReference>
<name>A0A5C7A4D2_9GAMM</name>
<evidence type="ECO:0000259" key="1">
    <source>
        <dbReference type="Pfam" id="PF00551"/>
    </source>
</evidence>
<dbReference type="Proteomes" id="UP000321903">
    <property type="component" value="Unassembled WGS sequence"/>
</dbReference>
<dbReference type="SUPFAM" id="SSF53328">
    <property type="entry name" value="Formyltransferase"/>
    <property type="match status" value="1"/>
</dbReference>
<dbReference type="Pfam" id="PF00551">
    <property type="entry name" value="Formyl_trans_N"/>
    <property type="match status" value="1"/>
</dbReference>
<dbReference type="RefSeq" id="WP_147221037.1">
    <property type="nucleotide sequence ID" value="NZ_CAJGYY010000001.1"/>
</dbReference>
<dbReference type="Pfam" id="PF18216">
    <property type="entry name" value="N_formyltrans_C"/>
    <property type="match status" value="1"/>
</dbReference>